<evidence type="ECO:0000259" key="8">
    <source>
        <dbReference type="PROSITE" id="PS50927"/>
    </source>
</evidence>
<proteinExistence type="predicted"/>
<dbReference type="OrthoDB" id="642002at2759"/>
<sequence>MVLLHETSSLVWVANRDSPITGGNGSLTLTATSLDLLDRRGTKVWTSGTFFTSSPQAFLLDSGNLVVNDTVSGIIQWQSFDYPCDSLLPGLRIGYDTFTNHVWYLTSWKHYLDPSPGDYYIKIDPNRLPDLLLFQGAQLKYRMGTWNGQGFSGVPALKANNLLAFNMTTSDGSAYYSFKPLDRSILWRFVIDPDGLAHRWRSNQSNDNEWVEYWHLPQDQCDNYAYCGPNAACYNGDCHCLQEFVPKSPSDYSQRNLRGGCVRNVVLSCSPHNGFAHLSHFKVPDTVNATMVRGKSLDDCSKLCLGNCSCSAYTVFGDNDCVI</sequence>
<dbReference type="GO" id="GO:0051707">
    <property type="term" value="P:response to other organism"/>
    <property type="evidence" value="ECO:0007669"/>
    <property type="project" value="UniProtKB-ARBA"/>
</dbReference>
<reference evidence="10 11" key="1">
    <citation type="submission" date="2016-09" db="EMBL/GenBank/DDBJ databases">
        <title>The draft genome of Dichanthelium oligosanthes: A C3 panicoid grass species.</title>
        <authorList>
            <person name="Studer A.J."/>
            <person name="Schnable J.C."/>
            <person name="Brutnell T.P."/>
        </authorList>
    </citation>
    <scope>NUCLEOTIDE SEQUENCE [LARGE SCALE GENOMIC DNA]</scope>
    <source>
        <strain evidence="11">cv. Kellogg 1175</strain>
        <tissue evidence="10">Leaf</tissue>
    </source>
</reference>
<protein>
    <recommendedName>
        <fullName evidence="2">non-specific serine/threonine protein kinase</fullName>
        <ecNumber evidence="2">2.7.11.1</ecNumber>
    </recommendedName>
</protein>
<evidence type="ECO:0000256" key="2">
    <source>
        <dbReference type="ARBA" id="ARBA00012513"/>
    </source>
</evidence>
<dbReference type="Pfam" id="PF00954">
    <property type="entry name" value="S_locus_glycop"/>
    <property type="match status" value="1"/>
</dbReference>
<dbReference type="Pfam" id="PF01453">
    <property type="entry name" value="B_lectin"/>
    <property type="match status" value="1"/>
</dbReference>
<comment type="caution">
    <text evidence="10">The sequence shown here is derived from an EMBL/GenBank/DDBJ whole genome shotgun (WGS) entry which is preliminary data.</text>
</comment>
<keyword evidence="3" id="KW-0732">Signal</keyword>
<dbReference type="Proteomes" id="UP000095767">
    <property type="component" value="Unassembled WGS sequence"/>
</dbReference>
<dbReference type="InterPro" id="IPR000858">
    <property type="entry name" value="S_locus_glycoprot_dom"/>
</dbReference>
<dbReference type="CDD" id="cd01098">
    <property type="entry name" value="PAN_AP_plant"/>
    <property type="match status" value="1"/>
</dbReference>
<gene>
    <name evidence="10" type="ORF">BAE44_0021784</name>
</gene>
<dbReference type="GO" id="GO:0048544">
    <property type="term" value="P:recognition of pollen"/>
    <property type="evidence" value="ECO:0007669"/>
    <property type="project" value="InterPro"/>
</dbReference>
<comment type="catalytic activity">
    <reaction evidence="6">
        <text>L-threonyl-[protein] + ATP = O-phospho-L-threonyl-[protein] + ADP + H(+)</text>
        <dbReference type="Rhea" id="RHEA:46608"/>
        <dbReference type="Rhea" id="RHEA-COMP:11060"/>
        <dbReference type="Rhea" id="RHEA-COMP:11605"/>
        <dbReference type="ChEBI" id="CHEBI:15378"/>
        <dbReference type="ChEBI" id="CHEBI:30013"/>
        <dbReference type="ChEBI" id="CHEBI:30616"/>
        <dbReference type="ChEBI" id="CHEBI:61977"/>
        <dbReference type="ChEBI" id="CHEBI:456216"/>
        <dbReference type="EC" id="2.7.11.1"/>
    </reaction>
</comment>
<keyword evidence="11" id="KW-1185">Reference proteome</keyword>
<dbReference type="Pfam" id="PF08276">
    <property type="entry name" value="PAN_2"/>
    <property type="match status" value="1"/>
</dbReference>
<dbReference type="PROSITE" id="PS50948">
    <property type="entry name" value="PAN"/>
    <property type="match status" value="1"/>
</dbReference>
<accession>A0A1E5UWE4</accession>
<comment type="subcellular location">
    <subcellularLocation>
        <location evidence="1">Membrane</location>
        <topology evidence="1">Single-pass type I membrane protein</topology>
    </subcellularLocation>
</comment>
<dbReference type="InterPro" id="IPR036426">
    <property type="entry name" value="Bulb-type_lectin_dom_sf"/>
</dbReference>
<evidence type="ECO:0000256" key="6">
    <source>
        <dbReference type="ARBA" id="ARBA00047899"/>
    </source>
</evidence>
<organism evidence="10 11">
    <name type="scientific">Dichanthelium oligosanthes</name>
    <dbReference type="NCBI Taxonomy" id="888268"/>
    <lineage>
        <taxon>Eukaryota</taxon>
        <taxon>Viridiplantae</taxon>
        <taxon>Streptophyta</taxon>
        <taxon>Embryophyta</taxon>
        <taxon>Tracheophyta</taxon>
        <taxon>Spermatophyta</taxon>
        <taxon>Magnoliopsida</taxon>
        <taxon>Liliopsida</taxon>
        <taxon>Poales</taxon>
        <taxon>Poaceae</taxon>
        <taxon>PACMAD clade</taxon>
        <taxon>Panicoideae</taxon>
        <taxon>Panicodae</taxon>
        <taxon>Paniceae</taxon>
        <taxon>Dichantheliinae</taxon>
        <taxon>Dichanthelium</taxon>
    </lineage>
</organism>
<dbReference type="GO" id="GO:0004674">
    <property type="term" value="F:protein serine/threonine kinase activity"/>
    <property type="evidence" value="ECO:0007669"/>
    <property type="project" value="UniProtKB-EC"/>
</dbReference>
<evidence type="ECO:0000313" key="10">
    <source>
        <dbReference type="EMBL" id="OEL17197.1"/>
    </source>
</evidence>
<evidence type="ECO:0000256" key="1">
    <source>
        <dbReference type="ARBA" id="ARBA00004479"/>
    </source>
</evidence>
<dbReference type="SUPFAM" id="SSF51110">
    <property type="entry name" value="alpha-D-mannose-specific plant lectins"/>
    <property type="match status" value="1"/>
</dbReference>
<evidence type="ECO:0000256" key="3">
    <source>
        <dbReference type="ARBA" id="ARBA00022729"/>
    </source>
</evidence>
<keyword evidence="10" id="KW-0808">Transferase</keyword>
<dbReference type="PANTHER" id="PTHR32444">
    <property type="entry name" value="BULB-TYPE LECTIN DOMAIN-CONTAINING PROTEIN"/>
    <property type="match status" value="1"/>
</dbReference>
<dbReference type="PROSITE" id="PS50927">
    <property type="entry name" value="BULB_LECTIN"/>
    <property type="match status" value="1"/>
</dbReference>
<keyword evidence="5 10" id="KW-0675">Receptor</keyword>
<dbReference type="Gene3D" id="2.90.10.30">
    <property type="match status" value="1"/>
</dbReference>
<dbReference type="GO" id="GO:0016020">
    <property type="term" value="C:membrane"/>
    <property type="evidence" value="ECO:0007669"/>
    <property type="project" value="UniProtKB-SubCell"/>
</dbReference>
<comment type="catalytic activity">
    <reaction evidence="7">
        <text>L-seryl-[protein] + ATP = O-phospho-L-seryl-[protein] + ADP + H(+)</text>
        <dbReference type="Rhea" id="RHEA:17989"/>
        <dbReference type="Rhea" id="RHEA-COMP:9863"/>
        <dbReference type="Rhea" id="RHEA-COMP:11604"/>
        <dbReference type="ChEBI" id="CHEBI:15378"/>
        <dbReference type="ChEBI" id="CHEBI:29999"/>
        <dbReference type="ChEBI" id="CHEBI:30616"/>
        <dbReference type="ChEBI" id="CHEBI:83421"/>
        <dbReference type="ChEBI" id="CHEBI:456216"/>
        <dbReference type="EC" id="2.7.11.1"/>
    </reaction>
</comment>
<feature type="non-terminal residue" evidence="10">
    <location>
        <position position="323"/>
    </location>
</feature>
<dbReference type="AlphaFoldDB" id="A0A1E5UWE4"/>
<feature type="domain" description="Bulb-type lectin" evidence="8">
    <location>
        <begin position="1"/>
        <end position="80"/>
    </location>
</feature>
<evidence type="ECO:0000256" key="4">
    <source>
        <dbReference type="ARBA" id="ARBA00023157"/>
    </source>
</evidence>
<dbReference type="PANTHER" id="PTHR32444:SF235">
    <property type="entry name" value="OS01G0783900 PROTEIN"/>
    <property type="match status" value="1"/>
</dbReference>
<dbReference type="EC" id="2.7.11.1" evidence="2"/>
<feature type="domain" description="Apple" evidence="9">
    <location>
        <begin position="269"/>
        <end position="323"/>
    </location>
</feature>
<evidence type="ECO:0000256" key="5">
    <source>
        <dbReference type="ARBA" id="ARBA00023170"/>
    </source>
</evidence>
<dbReference type="InterPro" id="IPR003609">
    <property type="entry name" value="Pan_app"/>
</dbReference>
<keyword evidence="4" id="KW-1015">Disulfide bond</keyword>
<dbReference type="STRING" id="888268.A0A1E5UWE4"/>
<evidence type="ECO:0000259" key="9">
    <source>
        <dbReference type="PROSITE" id="PS50948"/>
    </source>
</evidence>
<keyword evidence="10" id="KW-0418">Kinase</keyword>
<dbReference type="EMBL" id="LWDX02060665">
    <property type="protein sequence ID" value="OEL17197.1"/>
    <property type="molecule type" value="Genomic_DNA"/>
</dbReference>
<evidence type="ECO:0000313" key="11">
    <source>
        <dbReference type="Proteomes" id="UP000095767"/>
    </source>
</evidence>
<name>A0A1E5UWE4_9POAL</name>
<dbReference type="InterPro" id="IPR001480">
    <property type="entry name" value="Bulb-type_lectin_dom"/>
</dbReference>
<evidence type="ECO:0000256" key="7">
    <source>
        <dbReference type="ARBA" id="ARBA00048679"/>
    </source>
</evidence>